<dbReference type="RefSeq" id="WP_131496284.1">
    <property type="nucleotide sequence ID" value="NZ_SJKC01000001.1"/>
</dbReference>
<organism evidence="2 3">
    <name type="scientific">Kribbella speibonae</name>
    <dbReference type="NCBI Taxonomy" id="1572660"/>
    <lineage>
        <taxon>Bacteria</taxon>
        <taxon>Bacillati</taxon>
        <taxon>Actinomycetota</taxon>
        <taxon>Actinomycetes</taxon>
        <taxon>Propionibacteriales</taxon>
        <taxon>Kribbellaceae</taxon>
        <taxon>Kribbella</taxon>
    </lineage>
</organism>
<feature type="transmembrane region" description="Helical" evidence="1">
    <location>
        <begin position="42"/>
        <end position="63"/>
    </location>
</feature>
<keyword evidence="1" id="KW-0812">Transmembrane</keyword>
<name>A0A4R0J894_9ACTN</name>
<keyword evidence="1" id="KW-1133">Transmembrane helix</keyword>
<gene>
    <name evidence="2" type="ORF">E0H92_12305</name>
</gene>
<reference evidence="2 3" key="1">
    <citation type="submission" date="2019-02" db="EMBL/GenBank/DDBJ databases">
        <title>Kribbella capetownensis sp. nov. and Kribbella speibonae sp. nov., isolated from soil.</title>
        <authorList>
            <person name="Curtis S.M."/>
            <person name="Norton I."/>
            <person name="Everest G.J."/>
            <person name="Meyers P.R."/>
        </authorList>
    </citation>
    <scope>NUCLEOTIDE SEQUENCE [LARGE SCALE GENOMIC DNA]</scope>
    <source>
        <strain evidence="2 3">YM55</strain>
    </source>
</reference>
<sequence>MIDEKILSDRLTDAAAAQDDLLPRSPAEDLTAGRRRLRVRRLLAGTSATVAVLAVGAVGSAVLSPAETLTATPPESQRTEMLLRAQTFQAHRPAGELQVARYLNLLLQSVRTPGRNEPEYVAGALGAVKVELTTFGTARRGSCAELLSMPTCSPAALPDRGRGQYAEGPDGTTYVRTARYEWPVGGEIVIRVTYPTKPSAKSDPTRAVVLGLVADPLFYR</sequence>
<evidence type="ECO:0000256" key="1">
    <source>
        <dbReference type="SAM" id="Phobius"/>
    </source>
</evidence>
<proteinExistence type="predicted"/>
<accession>A0A4R0J894</accession>
<evidence type="ECO:0000313" key="2">
    <source>
        <dbReference type="EMBL" id="TCC42359.1"/>
    </source>
</evidence>
<dbReference type="AlphaFoldDB" id="A0A4R0J894"/>
<evidence type="ECO:0000313" key="3">
    <source>
        <dbReference type="Proteomes" id="UP000294225"/>
    </source>
</evidence>
<protein>
    <submittedName>
        <fullName evidence="2">Uncharacterized protein</fullName>
    </submittedName>
</protein>
<keyword evidence="1" id="KW-0472">Membrane</keyword>
<dbReference type="Proteomes" id="UP000294225">
    <property type="component" value="Unassembled WGS sequence"/>
</dbReference>
<dbReference type="EMBL" id="SJKC01000001">
    <property type="protein sequence ID" value="TCC42359.1"/>
    <property type="molecule type" value="Genomic_DNA"/>
</dbReference>
<comment type="caution">
    <text evidence="2">The sequence shown here is derived from an EMBL/GenBank/DDBJ whole genome shotgun (WGS) entry which is preliminary data.</text>
</comment>